<keyword evidence="1" id="KW-1185">Reference proteome</keyword>
<dbReference type="GeneID" id="109114350"/>
<dbReference type="GO" id="GO:0003723">
    <property type="term" value="F:RNA binding"/>
    <property type="evidence" value="ECO:0007669"/>
    <property type="project" value="InterPro"/>
</dbReference>
<reference evidence="2" key="1">
    <citation type="submission" date="2025-08" db="UniProtKB">
        <authorList>
            <consortium name="RefSeq"/>
        </authorList>
    </citation>
    <scope>IDENTIFICATION</scope>
</reference>
<evidence type="ECO:0000313" key="2">
    <source>
        <dbReference type="RefSeq" id="XP_019052248.1"/>
    </source>
</evidence>
<dbReference type="FunFam" id="1.25.40.10:FF:000529">
    <property type="entry name" value="Pentatricopeptide repeat-containing protein"/>
    <property type="match status" value="1"/>
</dbReference>
<evidence type="ECO:0000313" key="1">
    <source>
        <dbReference type="Proteomes" id="UP000189703"/>
    </source>
</evidence>
<dbReference type="GO" id="GO:0009451">
    <property type="term" value="P:RNA modification"/>
    <property type="evidence" value="ECO:0007669"/>
    <property type="project" value="InterPro"/>
</dbReference>
<dbReference type="PANTHER" id="PTHR24015">
    <property type="entry name" value="OS07G0578800 PROTEIN-RELATED"/>
    <property type="match status" value="1"/>
</dbReference>
<dbReference type="KEGG" id="nnu:109114350"/>
<protein>
    <submittedName>
        <fullName evidence="2">Pentatricopeptide repeat-containing protein At1g64310</fullName>
    </submittedName>
</protein>
<dbReference type="AlphaFoldDB" id="A0A1U8Q0C4"/>
<dbReference type="FunFam" id="1.25.40.10:FF:000351">
    <property type="entry name" value="Pentatricopeptide repeat-containing protein"/>
    <property type="match status" value="1"/>
</dbReference>
<dbReference type="Proteomes" id="UP000189703">
    <property type="component" value="Unplaced"/>
</dbReference>
<dbReference type="Pfam" id="PF01535">
    <property type="entry name" value="PPR"/>
    <property type="match status" value="2"/>
</dbReference>
<dbReference type="PANTHER" id="PTHR24015:SF356">
    <property type="entry name" value="DYW DOMAIN-CONTAINING PROTEIN"/>
    <property type="match status" value="1"/>
</dbReference>
<dbReference type="InterPro" id="IPR046960">
    <property type="entry name" value="PPR_At4g14850-like_plant"/>
</dbReference>
<dbReference type="Pfam" id="PF20431">
    <property type="entry name" value="E_motif"/>
    <property type="match status" value="1"/>
</dbReference>
<dbReference type="PROSITE" id="PS51375">
    <property type="entry name" value="PPR"/>
    <property type="match status" value="5"/>
</dbReference>
<gene>
    <name evidence="2" type="primary">LOC109114350</name>
</gene>
<dbReference type="Gene3D" id="1.25.40.10">
    <property type="entry name" value="Tetratricopeptide repeat domain"/>
    <property type="match status" value="5"/>
</dbReference>
<dbReference type="Pfam" id="PF13041">
    <property type="entry name" value="PPR_2"/>
    <property type="match status" value="3"/>
</dbReference>
<dbReference type="InterPro" id="IPR011990">
    <property type="entry name" value="TPR-like_helical_dom_sf"/>
</dbReference>
<proteinExistence type="predicted"/>
<dbReference type="NCBIfam" id="TIGR00756">
    <property type="entry name" value="PPR"/>
    <property type="match status" value="4"/>
</dbReference>
<dbReference type="OrthoDB" id="185373at2759"/>
<dbReference type="FunCoup" id="A0A1U8Q0C4">
    <property type="interactions" value="6"/>
</dbReference>
<dbReference type="RefSeq" id="XP_019052248.1">
    <property type="nucleotide sequence ID" value="XM_019196703.1"/>
</dbReference>
<dbReference type="OMA" id="GIHGFCL"/>
<dbReference type="FunFam" id="1.25.40.10:FF:000090">
    <property type="entry name" value="Pentatricopeptide repeat-containing protein, chloroplastic"/>
    <property type="match status" value="1"/>
</dbReference>
<name>A0A1U8Q0C4_NELNU</name>
<organism evidence="1 2">
    <name type="scientific">Nelumbo nucifera</name>
    <name type="common">Sacred lotus</name>
    <dbReference type="NCBI Taxonomy" id="4432"/>
    <lineage>
        <taxon>Eukaryota</taxon>
        <taxon>Viridiplantae</taxon>
        <taxon>Streptophyta</taxon>
        <taxon>Embryophyta</taxon>
        <taxon>Tracheophyta</taxon>
        <taxon>Spermatophyta</taxon>
        <taxon>Magnoliopsida</taxon>
        <taxon>Proteales</taxon>
        <taxon>Nelumbonaceae</taxon>
        <taxon>Nelumbo</taxon>
    </lineage>
</organism>
<dbReference type="InterPro" id="IPR002885">
    <property type="entry name" value="PPR_rpt"/>
</dbReference>
<accession>A0A1U8Q0C4</accession>
<dbReference type="InterPro" id="IPR046848">
    <property type="entry name" value="E_motif"/>
</dbReference>
<sequence>MCFGLAFLVYELSQSHNTLSIVKQLHALTIKYHLSFDPFYATKIIRLYALNNDLHSARIVFDRIPCRSVYLWNSIIRAYARAHQFNHALCLFSQMLRTEIEPDNFTFASVIRACSDYLDEVDLRVVHGRVIIAGLGSDSISSSALVRAYSRVRFVDEARRVFNGMPKPDLVMWNSMVSGYGSSGCWDKGLELFRRMQKMGERPDGYTMVGLLSGLWEPSLLQVGKGIHGLCLKNGFESYAHVGSALVTMYSRCGCLSSAYGAFNSQSLPDLVQWSALITGLIQSGACEEALLLFREMNLKGQKADAISIASTLAACARLAMMGPGREIHCYVIRHGFELEVMVSSALVAMYSKSGFAGLGFRVFKAMSKRNTIAYNSVISGLGSNGLASFAFDMFNEMLEEGFQPDQSTFSALLGTCCHAGFVKDGWDLLRRMEKEFNIEPSTEHYVYMVKLLGMAGEFEKAYQLIHSIPGYTDSGVWGALLSCCEVHGNSELGEVVAHRLFEIAPDKSAYRVMLSNIYASNGRWNDVKSLRDDMMEGGLRKMPGLSWT</sequence>